<dbReference type="EMBL" id="JADGKB010000065">
    <property type="protein sequence ID" value="KAJ3255496.1"/>
    <property type="molecule type" value="Genomic_DNA"/>
</dbReference>
<comment type="cofactor">
    <cofactor evidence="1">
        <name>Zn(2+)</name>
        <dbReference type="ChEBI" id="CHEBI:29105"/>
    </cofactor>
</comment>
<dbReference type="InterPro" id="IPR000834">
    <property type="entry name" value="Peptidase_M14"/>
</dbReference>
<comment type="similarity">
    <text evidence="2 3">Belongs to the peptidase M14 family.</text>
</comment>
<evidence type="ECO:0000256" key="3">
    <source>
        <dbReference type="PROSITE-ProRule" id="PRU01379"/>
    </source>
</evidence>
<accession>A0AAD5UDT8</accession>
<feature type="compositionally biased region" description="Acidic residues" evidence="4">
    <location>
        <begin position="1000"/>
        <end position="1015"/>
    </location>
</feature>
<dbReference type="Gene3D" id="3.40.630.10">
    <property type="entry name" value="Zn peptidases"/>
    <property type="match status" value="1"/>
</dbReference>
<feature type="compositionally biased region" description="Basic and acidic residues" evidence="4">
    <location>
        <begin position="984"/>
        <end position="999"/>
    </location>
</feature>
<dbReference type="InterPro" id="IPR016024">
    <property type="entry name" value="ARM-type_fold"/>
</dbReference>
<feature type="compositionally biased region" description="Polar residues" evidence="4">
    <location>
        <begin position="952"/>
        <end position="964"/>
    </location>
</feature>
<dbReference type="EMBL" id="JADGKB010000065">
    <property type="protein sequence ID" value="KAJ3255502.1"/>
    <property type="molecule type" value="Genomic_DNA"/>
</dbReference>
<dbReference type="PANTHER" id="PTHR12756">
    <property type="entry name" value="CYTOSOLIC CARBOXYPEPTIDASE"/>
    <property type="match status" value="1"/>
</dbReference>
<protein>
    <submittedName>
        <fullName evidence="7">Cytosolic carboxypeptidase 1</fullName>
    </submittedName>
</protein>
<dbReference type="Pfam" id="PF00246">
    <property type="entry name" value="Peptidase_M14"/>
    <property type="match status" value="1"/>
</dbReference>
<feature type="active site" description="Proton donor/acceptor" evidence="3">
    <location>
        <position position="896"/>
    </location>
</feature>
<sequence length="1015" mass="113606">MSFHLRAELAHYNLLRTMIKKGSLAKRAEKLKKPIVDQQSNLPILKTPKLKAISLPKLKSRDSSQAITAANVPGPVLRILLAISQTLDEDLSKDDMAHAKESSAFQSTERTSSISSRDETCVLVSEMSRVSISSSLLDSLETEVGEFNAEKSSISNEAKRKIIRCCLDLKRLIDKDNNPISADSVIQKSLFSKSNTNVTVLFRCLKEICDVDTSIVITNLLLRLITSCESASSNMIMMTKKNLCQVLLVTIYNIHHDYLNNSSIPNLSLNILQKIDDIFNNTYTILCRLSKYEPKLALLARLHGAVPITVKALKRSVERKDIGLMTITFNMLRIFASKNVIQKSNLVPLLDGIFKNLAQQVNSSKFDNAIELMAYLAKSKSTAQEIVKTFGMKFFLGYSCSVFEGLQKAALKAIKILNEYASECVNMSLTSVNSVTSLLVGALRSAAGQADLPFLEFYTDRNFPLPTEPTLPKTSESRISQPKHFESAPNLYTMPPPPPVLGQRPKTSPNLTQCVDYKDVETDYEDIVDEFAQDLQKGKSKGQAIPPQSIQDLVHSKLRKLCPELSYLENIPIAKCDTPNSNISVRHVQPMAPGKHFVCRNLVNGDSEQLLRRSPMIFRKPGVDSSTLDSVAADANTFSTLVMAITFKTPNDTCYFAYHYPYTYSELQRSLYQLSSYSNFKNVCRRALLCRTLGGNDCILLTITDFVNNDVPIKDRKYVLLSARVHPGESNSSHMMNGLIQFLLSGDETAVNLRKNCVFKIVPMLNPDGTINGSHRCSLAGFDLNRQWKSPSRVLSPTIFWTKLLYRFLIRLNCQILLSCDFHGHSRKKNAFIFGCENPAGTEIEGLEKIFPQILTQQASIFDFNSCRFNIEKSKESTARVVLRQEFKIINSFTLESTYCGMDFGEKRGMQVQIPDLEKMGVDFAKAVNTLLNHTEVHKMCSKNIVDLSKSVKSTPCSSDQSPVATPKRPRKVKKSTAKQLAKKSIEAKKKEKKPPVREEQEENSDNSDDDSDDG</sequence>
<proteinExistence type="inferred from homology"/>
<feature type="compositionally biased region" description="Basic residues" evidence="4">
    <location>
        <begin position="968"/>
        <end position="977"/>
    </location>
</feature>
<dbReference type="PANTHER" id="PTHR12756:SF11">
    <property type="entry name" value="CYTOSOLIC CARBOXYPEPTIDASE 1"/>
    <property type="match status" value="1"/>
</dbReference>
<keyword evidence="7" id="KW-0121">Carboxypeptidase</keyword>
<dbReference type="SUPFAM" id="SSF48371">
    <property type="entry name" value="ARM repeat"/>
    <property type="match status" value="1"/>
</dbReference>
<evidence type="ECO:0000256" key="2">
    <source>
        <dbReference type="ARBA" id="ARBA00005988"/>
    </source>
</evidence>
<evidence type="ECO:0000313" key="7">
    <source>
        <dbReference type="EMBL" id="KAJ3255502.1"/>
    </source>
</evidence>
<evidence type="ECO:0000313" key="8">
    <source>
        <dbReference type="Proteomes" id="UP001210925"/>
    </source>
</evidence>
<dbReference type="Pfam" id="PF25571">
    <property type="entry name" value="TPR_CCP1_N"/>
    <property type="match status" value="1"/>
</dbReference>
<gene>
    <name evidence="7" type="primary">AGTPBP1_2</name>
    <name evidence="6" type="synonym">AGTPBP1_1</name>
    <name evidence="6" type="ORF">HK103_006221</name>
    <name evidence="7" type="ORF">HK103_006227</name>
</gene>
<dbReference type="GO" id="GO:0006508">
    <property type="term" value="P:proteolysis"/>
    <property type="evidence" value="ECO:0007669"/>
    <property type="project" value="InterPro"/>
</dbReference>
<reference evidence="7" key="1">
    <citation type="submission" date="2020-05" db="EMBL/GenBank/DDBJ databases">
        <title>Phylogenomic resolution of chytrid fungi.</title>
        <authorList>
            <person name="Stajich J.E."/>
            <person name="Amses K."/>
            <person name="Simmons R."/>
            <person name="Seto K."/>
            <person name="Myers J."/>
            <person name="Bonds A."/>
            <person name="Quandt C.A."/>
            <person name="Barry K."/>
            <person name="Liu P."/>
            <person name="Grigoriev I."/>
            <person name="Longcore J.E."/>
            <person name="James T.Y."/>
        </authorList>
    </citation>
    <scope>NUCLEOTIDE SEQUENCE</scope>
    <source>
        <strain evidence="7">PLAUS21</strain>
    </source>
</reference>
<comment type="caution">
    <text evidence="7">The sequence shown here is derived from an EMBL/GenBank/DDBJ whole genome shotgun (WGS) entry which is preliminary data.</text>
</comment>
<evidence type="ECO:0000259" key="5">
    <source>
        <dbReference type="PROSITE" id="PS52035"/>
    </source>
</evidence>
<evidence type="ECO:0000256" key="1">
    <source>
        <dbReference type="ARBA" id="ARBA00001947"/>
    </source>
</evidence>
<keyword evidence="8" id="KW-1185">Reference proteome</keyword>
<feature type="region of interest" description="Disordered" evidence="4">
    <location>
        <begin position="952"/>
        <end position="1015"/>
    </location>
</feature>
<evidence type="ECO:0000256" key="4">
    <source>
        <dbReference type="SAM" id="MobiDB-lite"/>
    </source>
</evidence>
<dbReference type="PROSITE" id="PS52035">
    <property type="entry name" value="PEPTIDASE_M14"/>
    <property type="match status" value="1"/>
</dbReference>
<dbReference type="SUPFAM" id="SSF53187">
    <property type="entry name" value="Zn-dependent exopeptidases"/>
    <property type="match status" value="1"/>
</dbReference>
<keyword evidence="7" id="KW-0645">Protease</keyword>
<feature type="domain" description="Peptidase M14" evidence="5">
    <location>
        <begin position="660"/>
        <end position="932"/>
    </location>
</feature>
<organism evidence="7 8">
    <name type="scientific">Boothiomyces macroporosus</name>
    <dbReference type="NCBI Taxonomy" id="261099"/>
    <lineage>
        <taxon>Eukaryota</taxon>
        <taxon>Fungi</taxon>
        <taxon>Fungi incertae sedis</taxon>
        <taxon>Chytridiomycota</taxon>
        <taxon>Chytridiomycota incertae sedis</taxon>
        <taxon>Chytridiomycetes</taxon>
        <taxon>Rhizophydiales</taxon>
        <taxon>Terramycetaceae</taxon>
        <taxon>Boothiomyces</taxon>
    </lineage>
</organism>
<evidence type="ECO:0000313" key="6">
    <source>
        <dbReference type="EMBL" id="KAJ3255496.1"/>
    </source>
</evidence>
<dbReference type="AlphaFoldDB" id="A0AAD5UDT8"/>
<dbReference type="Proteomes" id="UP001210925">
    <property type="component" value="Unassembled WGS sequence"/>
</dbReference>
<name>A0AAD5UDT8_9FUNG</name>
<dbReference type="GO" id="GO:0004181">
    <property type="term" value="F:metallocarboxypeptidase activity"/>
    <property type="evidence" value="ECO:0007669"/>
    <property type="project" value="InterPro"/>
</dbReference>
<keyword evidence="7" id="KW-0378">Hydrolase</keyword>
<dbReference type="GO" id="GO:0008270">
    <property type="term" value="F:zinc ion binding"/>
    <property type="evidence" value="ECO:0007669"/>
    <property type="project" value="InterPro"/>
</dbReference>
<dbReference type="InterPro" id="IPR050821">
    <property type="entry name" value="Cytosolic_carboxypeptidase"/>
</dbReference>